<evidence type="ECO:0000313" key="8">
    <source>
        <dbReference type="Proteomes" id="UP000035057"/>
    </source>
</evidence>
<dbReference type="RefSeq" id="WP_036130282.1">
    <property type="nucleotide sequence ID" value="NZ_ANIE01000005.1"/>
</dbReference>
<feature type="transmembrane region" description="Helical" evidence="6">
    <location>
        <begin position="40"/>
        <end position="65"/>
    </location>
</feature>
<dbReference type="PANTHER" id="PTHR30086:SF16">
    <property type="entry name" value="AMINO ACID EFFLUX PERMEASE RHTB FAMILY"/>
    <property type="match status" value="1"/>
</dbReference>
<comment type="subcellular location">
    <subcellularLocation>
        <location evidence="1">Cell membrane</location>
        <topology evidence="1">Multi-pass membrane protein</topology>
    </subcellularLocation>
</comment>
<evidence type="ECO:0000256" key="6">
    <source>
        <dbReference type="SAM" id="Phobius"/>
    </source>
</evidence>
<name>A0A072N353_9GAMM</name>
<reference evidence="7 8" key="1">
    <citation type="submission" date="2012-12" db="EMBL/GenBank/DDBJ databases">
        <title>Genome assembly of Marinobacter sp. AK21.</title>
        <authorList>
            <person name="Khatri I."/>
            <person name="Kumar R."/>
            <person name="Vaidya B."/>
            <person name="Subramanian S."/>
            <person name="Pinnaka A."/>
        </authorList>
    </citation>
    <scope>NUCLEOTIDE SEQUENCE [LARGE SCALE GENOMIC DNA]</scope>
    <source>
        <strain evidence="7 8">AK21</strain>
    </source>
</reference>
<dbReference type="GO" id="GO:0015171">
    <property type="term" value="F:amino acid transmembrane transporter activity"/>
    <property type="evidence" value="ECO:0007669"/>
    <property type="project" value="TreeGrafter"/>
</dbReference>
<proteinExistence type="predicted"/>
<dbReference type="OrthoDB" id="581870at2"/>
<evidence type="ECO:0000256" key="4">
    <source>
        <dbReference type="ARBA" id="ARBA00022989"/>
    </source>
</evidence>
<evidence type="ECO:0000256" key="2">
    <source>
        <dbReference type="ARBA" id="ARBA00022475"/>
    </source>
</evidence>
<keyword evidence="5 6" id="KW-0472">Membrane</keyword>
<evidence type="ECO:0000256" key="1">
    <source>
        <dbReference type="ARBA" id="ARBA00004651"/>
    </source>
</evidence>
<feature type="transmembrane region" description="Helical" evidence="6">
    <location>
        <begin position="6"/>
        <end position="28"/>
    </location>
</feature>
<dbReference type="STRING" id="1137280.D777_01742"/>
<dbReference type="PIRSF" id="PIRSF006324">
    <property type="entry name" value="LeuE"/>
    <property type="match status" value="1"/>
</dbReference>
<organism evidence="7 8">
    <name type="scientific">Marinobacter nitratireducens</name>
    <dbReference type="NCBI Taxonomy" id="1137280"/>
    <lineage>
        <taxon>Bacteria</taxon>
        <taxon>Pseudomonadati</taxon>
        <taxon>Pseudomonadota</taxon>
        <taxon>Gammaproteobacteria</taxon>
        <taxon>Pseudomonadales</taxon>
        <taxon>Marinobacteraceae</taxon>
        <taxon>Marinobacter</taxon>
    </lineage>
</organism>
<feature type="transmembrane region" description="Helical" evidence="6">
    <location>
        <begin position="114"/>
        <end position="136"/>
    </location>
</feature>
<sequence length="206" mass="21851">MTLATWLTVVTICILGAMSPGPSLALVLKQTLSGGRRNGMITAVSHGLGIGVYAFLSILGLAAVITTSPTVFPALQWGGALYLAWIGFKGITAKPAQNNEMPEIPTTTSAARDGFLMAFFNPKAAVFFLALFSQVIGTDTSLLAKAGYAATALMIDTGWYLIVVWLFSNPKWLAALRRRAVWFERVFGAVLVALAGRLVAGILTGK</sequence>
<dbReference type="PANTHER" id="PTHR30086">
    <property type="entry name" value="ARGININE EXPORTER PROTEIN ARGO"/>
    <property type="match status" value="1"/>
</dbReference>
<keyword evidence="3 6" id="KW-0812">Transmembrane</keyword>
<keyword evidence="4 6" id="KW-1133">Transmembrane helix</keyword>
<feature type="transmembrane region" description="Helical" evidence="6">
    <location>
        <begin position="180"/>
        <end position="203"/>
    </location>
</feature>
<dbReference type="InterPro" id="IPR001123">
    <property type="entry name" value="LeuE-type"/>
</dbReference>
<feature type="transmembrane region" description="Helical" evidence="6">
    <location>
        <begin position="71"/>
        <end position="93"/>
    </location>
</feature>
<accession>A0A072N353</accession>
<dbReference type="GO" id="GO:0005886">
    <property type="term" value="C:plasma membrane"/>
    <property type="evidence" value="ECO:0007669"/>
    <property type="project" value="UniProtKB-SubCell"/>
</dbReference>
<dbReference type="Proteomes" id="UP000035057">
    <property type="component" value="Unassembled WGS sequence"/>
</dbReference>
<comment type="caution">
    <text evidence="7">The sequence shown here is derived from an EMBL/GenBank/DDBJ whole genome shotgun (WGS) entry which is preliminary data.</text>
</comment>
<evidence type="ECO:0000313" key="7">
    <source>
        <dbReference type="EMBL" id="KEF31393.1"/>
    </source>
</evidence>
<dbReference type="AlphaFoldDB" id="A0A072N353"/>
<feature type="transmembrane region" description="Helical" evidence="6">
    <location>
        <begin position="148"/>
        <end position="168"/>
    </location>
</feature>
<keyword evidence="2" id="KW-1003">Cell membrane</keyword>
<gene>
    <name evidence="7" type="ORF">D777_01742</name>
</gene>
<dbReference type="Pfam" id="PF01810">
    <property type="entry name" value="LysE"/>
    <property type="match status" value="1"/>
</dbReference>
<keyword evidence="8" id="KW-1185">Reference proteome</keyword>
<dbReference type="EMBL" id="ANIE01000005">
    <property type="protein sequence ID" value="KEF31393.1"/>
    <property type="molecule type" value="Genomic_DNA"/>
</dbReference>
<dbReference type="PATRIC" id="fig|1137280.3.peg.1557"/>
<protein>
    <submittedName>
        <fullName evidence="7">Export protein (LysE)</fullName>
    </submittedName>
</protein>
<evidence type="ECO:0000256" key="3">
    <source>
        <dbReference type="ARBA" id="ARBA00022692"/>
    </source>
</evidence>
<evidence type="ECO:0000256" key="5">
    <source>
        <dbReference type="ARBA" id="ARBA00023136"/>
    </source>
</evidence>